<name>A0AAJ2C263_ACIDE</name>
<dbReference type="Proteomes" id="UP001253458">
    <property type="component" value="Unassembled WGS sequence"/>
</dbReference>
<reference evidence="1 3" key="1">
    <citation type="submission" date="2023-07" db="EMBL/GenBank/DDBJ databases">
        <title>Sorghum-associated microbial communities from plants grown in Nebraska, USA.</title>
        <authorList>
            <person name="Schachtman D."/>
        </authorList>
    </citation>
    <scope>NUCLEOTIDE SEQUENCE</scope>
    <source>
        <strain evidence="2 3">BE105</strain>
        <strain evidence="1">BE69</strain>
    </source>
</reference>
<keyword evidence="3" id="KW-1185">Reference proteome</keyword>
<dbReference type="EMBL" id="JAVDTL010000006">
    <property type="protein sequence ID" value="MDR6768642.1"/>
    <property type="molecule type" value="Genomic_DNA"/>
</dbReference>
<dbReference type="AlphaFoldDB" id="A0AAJ2C263"/>
<evidence type="ECO:0000313" key="3">
    <source>
        <dbReference type="Proteomes" id="UP001249076"/>
    </source>
</evidence>
<organism evidence="1 4">
    <name type="scientific">Acidovorax delafieldii</name>
    <name type="common">Pseudomonas delafieldii</name>
    <dbReference type="NCBI Taxonomy" id="47920"/>
    <lineage>
        <taxon>Bacteria</taxon>
        <taxon>Pseudomonadati</taxon>
        <taxon>Pseudomonadota</taxon>
        <taxon>Betaproteobacteria</taxon>
        <taxon>Burkholderiales</taxon>
        <taxon>Comamonadaceae</taxon>
        <taxon>Acidovorax</taxon>
    </lineage>
</organism>
<accession>A0AAJ2C263</accession>
<comment type="caution">
    <text evidence="1">The sequence shown here is derived from an EMBL/GenBank/DDBJ whole genome shotgun (WGS) entry which is preliminary data.</text>
</comment>
<evidence type="ECO:0000313" key="4">
    <source>
        <dbReference type="Proteomes" id="UP001253458"/>
    </source>
</evidence>
<evidence type="ECO:0000313" key="2">
    <source>
        <dbReference type="EMBL" id="MDR6837357.1"/>
    </source>
</evidence>
<proteinExistence type="predicted"/>
<sequence length="68" mass="7556">MAKNIQVGQLWRTRSGEIVLIKSQDTTSYPFNLSPASCVTADGREYDDGRKGGLDLIRIVRQTSEALQ</sequence>
<protein>
    <submittedName>
        <fullName evidence="1">Uncharacterized protein</fullName>
    </submittedName>
</protein>
<gene>
    <name evidence="1" type="ORF">J2W88_003946</name>
    <name evidence="2" type="ORF">J2W93_002195</name>
</gene>
<dbReference type="RefSeq" id="WP_209818762.1">
    <property type="nucleotide sequence ID" value="NZ_JAVDTL010000006.1"/>
</dbReference>
<dbReference type="EMBL" id="JAVDTS010000003">
    <property type="protein sequence ID" value="MDR6837357.1"/>
    <property type="molecule type" value="Genomic_DNA"/>
</dbReference>
<dbReference type="Proteomes" id="UP001249076">
    <property type="component" value="Unassembled WGS sequence"/>
</dbReference>
<evidence type="ECO:0000313" key="1">
    <source>
        <dbReference type="EMBL" id="MDR6768642.1"/>
    </source>
</evidence>